<dbReference type="EMBL" id="NXLR01000001">
    <property type="protein sequence ID" value="RDU61006.1"/>
    <property type="molecule type" value="Genomic_DNA"/>
</dbReference>
<evidence type="ECO:0000256" key="6">
    <source>
        <dbReference type="ARBA" id="ARBA00023186"/>
    </source>
</evidence>
<dbReference type="InterPro" id="IPR052029">
    <property type="entry name" value="PpiD_chaperone"/>
</dbReference>
<evidence type="ECO:0000256" key="8">
    <source>
        <dbReference type="SAM" id="Phobius"/>
    </source>
</evidence>
<evidence type="ECO:0000256" key="5">
    <source>
        <dbReference type="ARBA" id="ARBA00023136"/>
    </source>
</evidence>
<sequence length="493" mass="56380">MITWMQKHKKWLIITIWVSAIAFIGAGMVNWGSYGFSLSNDKIARVGEIDIRIPEYQRAYNATLREYGALFQSADMIDEAQARQLGIPQIALRGLIQQAQLRNFAHDLGLMVSDNEVAQAIIDAKVQVDEQGNFSPELYKAFLKQIGMSTSEFEEDVRNQLLVQKLLGLVNVNGVPSFVTPLEEHTLEMAYGINDRLMVKIIPISQIKTNIDEQEMRAFWELNAEQWKTPMEFEIEYIFVPFSAQHPTQEALQEHYENFKSDYLDENGHLMSIEQSMSKLTHDVQKLEAERAAKREYRDLKNGSKNGEKRIIKENEGFFIKRGIDLVVADMKAAQVGQVLQPIETDGGFVTLKLLGKKESINQTFEEAKDSVKVMYKHHKAKEGLTLLAKEQMENFVGTDIGFVNRFSQNAILTLNENEKSSFLSQVFHSRNPSGYVLFDDKVVLYRVLEQTYFTPDKGDTLVKNAKMGAIHDALIEYLNKMYKTTMYIDVSK</sequence>
<organism evidence="10 11">
    <name type="scientific">Helicobacter marmotae</name>
    <dbReference type="NCBI Taxonomy" id="152490"/>
    <lineage>
        <taxon>Bacteria</taxon>
        <taxon>Pseudomonadati</taxon>
        <taxon>Campylobacterota</taxon>
        <taxon>Epsilonproteobacteria</taxon>
        <taxon>Campylobacterales</taxon>
        <taxon>Helicobacteraceae</taxon>
        <taxon>Helicobacter</taxon>
    </lineage>
</organism>
<gene>
    <name evidence="10" type="ORF">CQA63_00405</name>
</gene>
<feature type="transmembrane region" description="Helical" evidence="8">
    <location>
        <begin position="12"/>
        <end position="32"/>
    </location>
</feature>
<evidence type="ECO:0000256" key="1">
    <source>
        <dbReference type="ARBA" id="ARBA00004401"/>
    </source>
</evidence>
<keyword evidence="11" id="KW-1185">Reference proteome</keyword>
<keyword evidence="10" id="KW-0413">Isomerase</keyword>
<dbReference type="GO" id="GO:0005886">
    <property type="term" value="C:plasma membrane"/>
    <property type="evidence" value="ECO:0007669"/>
    <property type="project" value="UniProtKB-SubCell"/>
</dbReference>
<dbReference type="SUPFAM" id="SSF109998">
    <property type="entry name" value="Triger factor/SurA peptide-binding domain-like"/>
    <property type="match status" value="1"/>
</dbReference>
<dbReference type="PANTHER" id="PTHR47529">
    <property type="entry name" value="PEPTIDYL-PROLYL CIS-TRANS ISOMERASE D"/>
    <property type="match status" value="1"/>
</dbReference>
<keyword evidence="5 8" id="KW-0472">Membrane</keyword>
<proteinExistence type="inferred from homology"/>
<dbReference type="AlphaFoldDB" id="A0A3D8I7N8"/>
<dbReference type="Pfam" id="PF13624">
    <property type="entry name" value="SurA_N_3"/>
    <property type="match status" value="1"/>
</dbReference>
<reference evidence="10 11" key="1">
    <citation type="submission" date="2018-04" db="EMBL/GenBank/DDBJ databases">
        <title>Novel Campyloabacter and Helicobacter Species and Strains.</title>
        <authorList>
            <person name="Mannion A.J."/>
            <person name="Shen Z."/>
            <person name="Fox J.G."/>
        </authorList>
    </citation>
    <scope>NUCLEOTIDE SEQUENCE [LARGE SCALE GENOMIC DNA]</scope>
    <source>
        <strain evidence="10 11">MIT 98-6070</strain>
    </source>
</reference>
<evidence type="ECO:0000313" key="11">
    <source>
        <dbReference type="Proteomes" id="UP000256599"/>
    </source>
</evidence>
<dbReference type="Pfam" id="PF13145">
    <property type="entry name" value="Rotamase_2"/>
    <property type="match status" value="1"/>
</dbReference>
<protein>
    <submittedName>
        <fullName evidence="10">Peptidylprolyl isomerase</fullName>
    </submittedName>
</protein>
<evidence type="ECO:0000313" key="10">
    <source>
        <dbReference type="EMBL" id="RDU61006.1"/>
    </source>
</evidence>
<keyword evidence="3 8" id="KW-0812">Transmembrane</keyword>
<dbReference type="RefSeq" id="WP_104699255.1">
    <property type="nucleotide sequence ID" value="NZ_FZPP01000003.1"/>
</dbReference>
<dbReference type="InterPro" id="IPR027304">
    <property type="entry name" value="Trigger_fact/SurA_dom_sf"/>
</dbReference>
<dbReference type="OrthoDB" id="9788030at2"/>
<comment type="similarity">
    <text evidence="7">Belongs to the PpiD chaperone family.</text>
</comment>
<dbReference type="GO" id="GO:0003755">
    <property type="term" value="F:peptidyl-prolyl cis-trans isomerase activity"/>
    <property type="evidence" value="ECO:0007669"/>
    <property type="project" value="InterPro"/>
</dbReference>
<dbReference type="Proteomes" id="UP000256599">
    <property type="component" value="Unassembled WGS sequence"/>
</dbReference>
<accession>A0A3D8I7N8</accession>
<evidence type="ECO:0000256" key="3">
    <source>
        <dbReference type="ARBA" id="ARBA00022692"/>
    </source>
</evidence>
<keyword evidence="6" id="KW-0143">Chaperone</keyword>
<feature type="domain" description="PpiC" evidence="9">
    <location>
        <begin position="247"/>
        <end position="370"/>
    </location>
</feature>
<evidence type="ECO:0000256" key="4">
    <source>
        <dbReference type="ARBA" id="ARBA00022989"/>
    </source>
</evidence>
<comment type="caution">
    <text evidence="10">The sequence shown here is derived from an EMBL/GenBank/DDBJ whole genome shotgun (WGS) entry which is preliminary data.</text>
</comment>
<name>A0A3D8I7N8_9HELI</name>
<dbReference type="Gene3D" id="1.10.4030.10">
    <property type="entry name" value="Porin chaperone SurA, peptide-binding domain"/>
    <property type="match status" value="1"/>
</dbReference>
<evidence type="ECO:0000256" key="2">
    <source>
        <dbReference type="ARBA" id="ARBA00022475"/>
    </source>
</evidence>
<dbReference type="InterPro" id="IPR000297">
    <property type="entry name" value="PPIase_PpiC"/>
</dbReference>
<evidence type="ECO:0000259" key="9">
    <source>
        <dbReference type="Pfam" id="PF13145"/>
    </source>
</evidence>
<keyword evidence="4 8" id="KW-1133">Transmembrane helix</keyword>
<dbReference type="PANTHER" id="PTHR47529:SF1">
    <property type="entry name" value="PERIPLASMIC CHAPERONE PPID"/>
    <property type="match status" value="1"/>
</dbReference>
<evidence type="ECO:0000256" key="7">
    <source>
        <dbReference type="ARBA" id="ARBA00038408"/>
    </source>
</evidence>
<keyword evidence="2" id="KW-1003">Cell membrane</keyword>
<comment type="subcellular location">
    <subcellularLocation>
        <location evidence="1">Cell membrane</location>
        <topology evidence="1">Single-pass type II membrane protein</topology>
    </subcellularLocation>
</comment>